<sequence>MGRSKRRSISSSIIHLYLSSNEPWNATYANEEGRAIYKTSSPWKMPGRKISVQKIIPNESEEDGSPRPILALAEVENKKITPSRIKYGGEGLLTSEYFRKSGGSEFFDLMTT</sequence>
<name>A0A0C9XY73_9AGAR</name>
<dbReference type="AlphaFoldDB" id="A0A0C9XY73"/>
<evidence type="ECO:0000313" key="2">
    <source>
        <dbReference type="Proteomes" id="UP000054477"/>
    </source>
</evidence>
<dbReference type="Proteomes" id="UP000054477">
    <property type="component" value="Unassembled WGS sequence"/>
</dbReference>
<protein>
    <submittedName>
        <fullName evidence="1">Uncharacterized protein</fullName>
    </submittedName>
</protein>
<proteinExistence type="predicted"/>
<accession>A0A0C9XY73</accession>
<keyword evidence="2" id="KW-1185">Reference proteome</keyword>
<dbReference type="EMBL" id="KN838589">
    <property type="protein sequence ID" value="KIK02642.1"/>
    <property type="molecule type" value="Genomic_DNA"/>
</dbReference>
<reference evidence="2" key="2">
    <citation type="submission" date="2015-01" db="EMBL/GenBank/DDBJ databases">
        <title>Evolutionary Origins and Diversification of the Mycorrhizal Mutualists.</title>
        <authorList>
            <consortium name="DOE Joint Genome Institute"/>
            <consortium name="Mycorrhizal Genomics Consortium"/>
            <person name="Kohler A."/>
            <person name="Kuo A."/>
            <person name="Nagy L.G."/>
            <person name="Floudas D."/>
            <person name="Copeland A."/>
            <person name="Barry K.W."/>
            <person name="Cichocki N."/>
            <person name="Veneault-Fourrey C."/>
            <person name="LaButti K."/>
            <person name="Lindquist E.A."/>
            <person name="Lipzen A."/>
            <person name="Lundell T."/>
            <person name="Morin E."/>
            <person name="Murat C."/>
            <person name="Riley R."/>
            <person name="Ohm R."/>
            <person name="Sun H."/>
            <person name="Tunlid A."/>
            <person name="Henrissat B."/>
            <person name="Grigoriev I.V."/>
            <person name="Hibbett D.S."/>
            <person name="Martin F."/>
        </authorList>
    </citation>
    <scope>NUCLEOTIDE SEQUENCE [LARGE SCALE GENOMIC DNA]</scope>
    <source>
        <strain evidence="2">LaAM-08-1</strain>
    </source>
</reference>
<dbReference type="HOGENOM" id="CLU_2146279_0_0_1"/>
<gene>
    <name evidence="1" type="ORF">K443DRAFT_511354</name>
</gene>
<evidence type="ECO:0000313" key="1">
    <source>
        <dbReference type="EMBL" id="KIK02642.1"/>
    </source>
</evidence>
<organism evidence="1 2">
    <name type="scientific">Laccaria amethystina LaAM-08-1</name>
    <dbReference type="NCBI Taxonomy" id="1095629"/>
    <lineage>
        <taxon>Eukaryota</taxon>
        <taxon>Fungi</taxon>
        <taxon>Dikarya</taxon>
        <taxon>Basidiomycota</taxon>
        <taxon>Agaricomycotina</taxon>
        <taxon>Agaricomycetes</taxon>
        <taxon>Agaricomycetidae</taxon>
        <taxon>Agaricales</taxon>
        <taxon>Agaricineae</taxon>
        <taxon>Hydnangiaceae</taxon>
        <taxon>Laccaria</taxon>
    </lineage>
</organism>
<reference evidence="1 2" key="1">
    <citation type="submission" date="2014-04" db="EMBL/GenBank/DDBJ databases">
        <authorList>
            <consortium name="DOE Joint Genome Institute"/>
            <person name="Kuo A."/>
            <person name="Kohler A."/>
            <person name="Nagy L.G."/>
            <person name="Floudas D."/>
            <person name="Copeland A."/>
            <person name="Barry K.W."/>
            <person name="Cichocki N."/>
            <person name="Veneault-Fourrey C."/>
            <person name="LaButti K."/>
            <person name="Lindquist E.A."/>
            <person name="Lipzen A."/>
            <person name="Lundell T."/>
            <person name="Morin E."/>
            <person name="Murat C."/>
            <person name="Sun H."/>
            <person name="Tunlid A."/>
            <person name="Henrissat B."/>
            <person name="Grigoriev I.V."/>
            <person name="Hibbett D.S."/>
            <person name="Martin F."/>
            <person name="Nordberg H.P."/>
            <person name="Cantor M.N."/>
            <person name="Hua S.X."/>
        </authorList>
    </citation>
    <scope>NUCLEOTIDE SEQUENCE [LARGE SCALE GENOMIC DNA]</scope>
    <source>
        <strain evidence="1 2">LaAM-08-1</strain>
    </source>
</reference>
<dbReference type="OrthoDB" id="3360976at2759"/>